<evidence type="ECO:0000259" key="4">
    <source>
        <dbReference type="Pfam" id="PF17836"/>
    </source>
</evidence>
<dbReference type="EMBL" id="JAHESC010000025">
    <property type="protein sequence ID" value="MBT1688318.1"/>
    <property type="molecule type" value="Genomic_DNA"/>
</dbReference>
<dbReference type="NCBIfam" id="TIGR03570">
    <property type="entry name" value="NeuD_NnaD"/>
    <property type="match status" value="1"/>
</dbReference>
<evidence type="ECO:0000256" key="3">
    <source>
        <dbReference type="PIRSR" id="PIRSR620019-2"/>
    </source>
</evidence>
<organism evidence="5 6">
    <name type="scientific">Dawidia soli</name>
    <dbReference type="NCBI Taxonomy" id="2782352"/>
    <lineage>
        <taxon>Bacteria</taxon>
        <taxon>Pseudomonadati</taxon>
        <taxon>Bacteroidota</taxon>
        <taxon>Cytophagia</taxon>
        <taxon>Cytophagales</taxon>
        <taxon>Chryseotaleaceae</taxon>
        <taxon>Dawidia</taxon>
    </lineage>
</organism>
<dbReference type="InterPro" id="IPR011004">
    <property type="entry name" value="Trimer_LpxA-like_sf"/>
</dbReference>
<dbReference type="SUPFAM" id="SSF51161">
    <property type="entry name" value="Trimeric LpxA-like enzymes"/>
    <property type="match status" value="1"/>
</dbReference>
<accession>A0AAP2DA91</accession>
<name>A0AAP2DA91_9BACT</name>
<reference evidence="5 6" key="1">
    <citation type="submission" date="2021-05" db="EMBL/GenBank/DDBJ databases">
        <title>A Polyphasic approach of four new species of the genus Ohtaekwangia: Ohtaekwangia histidinii sp. nov., Ohtaekwangia cretensis sp. nov., Ohtaekwangia indiensis sp. nov., Ohtaekwangia reichenbachii sp. nov. from diverse environment.</title>
        <authorList>
            <person name="Octaviana S."/>
        </authorList>
    </citation>
    <scope>NUCLEOTIDE SEQUENCE [LARGE SCALE GENOMIC DNA]</scope>
    <source>
        <strain evidence="5 6">PWU37</strain>
    </source>
</reference>
<dbReference type="Pfam" id="PF00132">
    <property type="entry name" value="Hexapep"/>
    <property type="match status" value="1"/>
</dbReference>
<feature type="site" description="Increases basicity of active site His" evidence="2">
    <location>
        <position position="128"/>
    </location>
</feature>
<evidence type="ECO:0000313" key="5">
    <source>
        <dbReference type="EMBL" id="MBT1688318.1"/>
    </source>
</evidence>
<dbReference type="Proteomes" id="UP001319180">
    <property type="component" value="Unassembled WGS sequence"/>
</dbReference>
<sequence length="203" mass="21373">MNKVIIQGGGEHARVVLDCLQAQGLQVVALFDPKYTGDLWGVPQRGAYDPAFMPEARAIVAIGNNAVRKRVVSITQHEYTNAVHPSAIISSRSSWGTGNMILHGVIIQAQAHMGNHCILNTGVRVDHDCIISDYVHIAPGTVLCGTVTVGEGTFIGAGAVVIPGRKVGAWATVGAGAVVTRDIPDYAVAVGNPARIIKYTNIS</sequence>
<dbReference type="RefSeq" id="WP_254091546.1">
    <property type="nucleotide sequence ID" value="NZ_JAHESC010000025.1"/>
</dbReference>
<gene>
    <name evidence="5" type="ORF">KK078_17235</name>
</gene>
<comment type="caution">
    <text evidence="5">The sequence shown here is derived from an EMBL/GenBank/DDBJ whole genome shotgun (WGS) entry which is preliminary data.</text>
</comment>
<dbReference type="InterPro" id="IPR001451">
    <property type="entry name" value="Hexapep"/>
</dbReference>
<dbReference type="AlphaFoldDB" id="A0AAP2DA91"/>
<dbReference type="InterPro" id="IPR050179">
    <property type="entry name" value="Trans_hexapeptide_repeat"/>
</dbReference>
<dbReference type="PANTHER" id="PTHR43300:SF7">
    <property type="entry name" value="UDP-N-ACETYLBACILLOSAMINE N-ACETYLTRANSFERASE"/>
    <property type="match status" value="1"/>
</dbReference>
<dbReference type="InterPro" id="IPR041561">
    <property type="entry name" value="PglD_N"/>
</dbReference>
<dbReference type="Gene3D" id="3.40.50.20">
    <property type="match status" value="1"/>
</dbReference>
<evidence type="ECO:0000313" key="6">
    <source>
        <dbReference type="Proteomes" id="UP001319180"/>
    </source>
</evidence>
<dbReference type="CDD" id="cd03360">
    <property type="entry name" value="LbH_AT_putative"/>
    <property type="match status" value="1"/>
</dbReference>
<proteinExistence type="inferred from homology"/>
<keyword evidence="6" id="KW-1185">Reference proteome</keyword>
<evidence type="ECO:0000256" key="1">
    <source>
        <dbReference type="ARBA" id="ARBA00007274"/>
    </source>
</evidence>
<feature type="binding site" evidence="3">
    <location>
        <position position="136"/>
    </location>
    <ligand>
        <name>acetyl-CoA</name>
        <dbReference type="ChEBI" id="CHEBI:57288"/>
    </ligand>
</feature>
<dbReference type="InterPro" id="IPR020019">
    <property type="entry name" value="AcTrfase_PglD-like"/>
</dbReference>
<protein>
    <submittedName>
        <fullName evidence="5">Acetyltransferase</fullName>
    </submittedName>
</protein>
<feature type="active site" description="Proton acceptor" evidence="2">
    <location>
        <position position="127"/>
    </location>
</feature>
<evidence type="ECO:0000256" key="2">
    <source>
        <dbReference type="PIRSR" id="PIRSR620019-1"/>
    </source>
</evidence>
<comment type="similarity">
    <text evidence="1">Belongs to the transferase hexapeptide repeat family.</text>
</comment>
<feature type="binding site" evidence="3">
    <location>
        <position position="63"/>
    </location>
    <ligand>
        <name>substrate</name>
    </ligand>
</feature>
<dbReference type="PANTHER" id="PTHR43300">
    <property type="entry name" value="ACETYLTRANSFERASE"/>
    <property type="match status" value="1"/>
</dbReference>
<feature type="domain" description="PglD N-terminal" evidence="4">
    <location>
        <begin position="3"/>
        <end position="72"/>
    </location>
</feature>
<dbReference type="Gene3D" id="2.160.10.10">
    <property type="entry name" value="Hexapeptide repeat proteins"/>
    <property type="match status" value="1"/>
</dbReference>
<dbReference type="Pfam" id="PF17836">
    <property type="entry name" value="PglD_N"/>
    <property type="match status" value="1"/>
</dbReference>